<organism evidence="1 2">
    <name type="scientific">Parasponia andersonii</name>
    <name type="common">Sponia andersonii</name>
    <dbReference type="NCBI Taxonomy" id="3476"/>
    <lineage>
        <taxon>Eukaryota</taxon>
        <taxon>Viridiplantae</taxon>
        <taxon>Streptophyta</taxon>
        <taxon>Embryophyta</taxon>
        <taxon>Tracheophyta</taxon>
        <taxon>Spermatophyta</taxon>
        <taxon>Magnoliopsida</taxon>
        <taxon>eudicotyledons</taxon>
        <taxon>Gunneridae</taxon>
        <taxon>Pentapetalae</taxon>
        <taxon>rosids</taxon>
        <taxon>fabids</taxon>
        <taxon>Rosales</taxon>
        <taxon>Cannabaceae</taxon>
        <taxon>Parasponia</taxon>
    </lineage>
</organism>
<comment type="caution">
    <text evidence="1">The sequence shown here is derived from an EMBL/GenBank/DDBJ whole genome shotgun (WGS) entry which is preliminary data.</text>
</comment>
<name>A0A2P5CZQ1_PARAD</name>
<evidence type="ECO:0000313" key="2">
    <source>
        <dbReference type="Proteomes" id="UP000237105"/>
    </source>
</evidence>
<protein>
    <submittedName>
        <fullName evidence="1">Uncharacterized protein</fullName>
    </submittedName>
</protein>
<reference evidence="2" key="1">
    <citation type="submission" date="2016-06" db="EMBL/GenBank/DDBJ databases">
        <title>Parallel loss of symbiosis genes in relatives of nitrogen-fixing non-legume Parasponia.</title>
        <authorList>
            <person name="Van Velzen R."/>
            <person name="Holmer R."/>
            <person name="Bu F."/>
            <person name="Rutten L."/>
            <person name="Van Zeijl A."/>
            <person name="Liu W."/>
            <person name="Santuari L."/>
            <person name="Cao Q."/>
            <person name="Sharma T."/>
            <person name="Shen D."/>
            <person name="Roswanjaya Y."/>
            <person name="Wardhani T."/>
            <person name="Kalhor M.S."/>
            <person name="Jansen J."/>
            <person name="Van den Hoogen J."/>
            <person name="Gungor B."/>
            <person name="Hartog M."/>
            <person name="Hontelez J."/>
            <person name="Verver J."/>
            <person name="Yang W.-C."/>
            <person name="Schijlen E."/>
            <person name="Repin R."/>
            <person name="Schilthuizen M."/>
            <person name="Schranz E."/>
            <person name="Heidstra R."/>
            <person name="Miyata K."/>
            <person name="Fedorova E."/>
            <person name="Kohlen W."/>
            <person name="Bisseling T."/>
            <person name="Smit S."/>
            <person name="Geurts R."/>
        </authorList>
    </citation>
    <scope>NUCLEOTIDE SEQUENCE [LARGE SCALE GENOMIC DNA]</scope>
    <source>
        <strain evidence="2">cv. WU1-14</strain>
    </source>
</reference>
<keyword evidence="2" id="KW-1185">Reference proteome</keyword>
<dbReference type="Proteomes" id="UP000237105">
    <property type="component" value="Unassembled WGS sequence"/>
</dbReference>
<dbReference type="AlphaFoldDB" id="A0A2P5CZQ1"/>
<proteinExistence type="predicted"/>
<dbReference type="EMBL" id="JXTB01000079">
    <property type="protein sequence ID" value="PON66529.1"/>
    <property type="molecule type" value="Genomic_DNA"/>
</dbReference>
<accession>A0A2P5CZQ1</accession>
<evidence type="ECO:0000313" key="1">
    <source>
        <dbReference type="EMBL" id="PON66529.1"/>
    </source>
</evidence>
<gene>
    <name evidence="1" type="ORF">PanWU01x14_109510</name>
</gene>
<sequence>MFYSHGVVMSNENKILIISIHLDNYNLSFEEVRRVHCCTLLGLSDHVATDKNGKQIAYLFLGWPGKEYIPYEIMMVTDRIVSTDIDRGK</sequence>